<dbReference type="PANTHER" id="PTHR30188:SF4">
    <property type="entry name" value="PROTEIN TRIGALACTOSYLDIACYLGLYCEROL 1, CHLOROPLASTIC"/>
    <property type="match status" value="1"/>
</dbReference>
<evidence type="ECO:0000256" key="7">
    <source>
        <dbReference type="RuleBase" id="RU362044"/>
    </source>
</evidence>
<feature type="transmembrane region" description="Helical" evidence="7">
    <location>
        <begin position="191"/>
        <end position="214"/>
    </location>
</feature>
<dbReference type="InterPro" id="IPR003453">
    <property type="entry name" value="ABC_MlaE_roteobac"/>
</dbReference>
<feature type="transmembrane region" description="Helical" evidence="7">
    <location>
        <begin position="226"/>
        <end position="249"/>
    </location>
</feature>
<evidence type="ECO:0000256" key="3">
    <source>
        <dbReference type="ARBA" id="ARBA00022448"/>
    </source>
</evidence>
<comment type="caution">
    <text evidence="8">The sequence shown here is derived from an EMBL/GenBank/DDBJ whole genome shotgun (WGS) entry which is preliminary data.</text>
</comment>
<evidence type="ECO:0000313" key="9">
    <source>
        <dbReference type="Proteomes" id="UP001157947"/>
    </source>
</evidence>
<dbReference type="Pfam" id="PF02405">
    <property type="entry name" value="MlaE"/>
    <property type="match status" value="1"/>
</dbReference>
<keyword evidence="3" id="KW-0813">Transport</keyword>
<dbReference type="EMBL" id="FXTX01000015">
    <property type="protein sequence ID" value="SMP16802.1"/>
    <property type="molecule type" value="Genomic_DNA"/>
</dbReference>
<feature type="transmembrane region" description="Helical" evidence="7">
    <location>
        <begin position="141"/>
        <end position="171"/>
    </location>
</feature>
<dbReference type="GO" id="GO:0005548">
    <property type="term" value="F:phospholipid transporter activity"/>
    <property type="evidence" value="ECO:0007669"/>
    <property type="project" value="TreeGrafter"/>
</dbReference>
<dbReference type="RefSeq" id="WP_265134586.1">
    <property type="nucleotide sequence ID" value="NZ_FXTX01000015.1"/>
</dbReference>
<reference evidence="8" key="1">
    <citation type="submission" date="2017-05" db="EMBL/GenBank/DDBJ databases">
        <authorList>
            <person name="Varghese N."/>
            <person name="Submissions S."/>
        </authorList>
    </citation>
    <scope>NUCLEOTIDE SEQUENCE</scope>
    <source>
        <strain evidence="8">DSM 18763</strain>
    </source>
</reference>
<feature type="transmembrane region" description="Helical" evidence="7">
    <location>
        <begin position="6"/>
        <end position="28"/>
    </location>
</feature>
<comment type="similarity">
    <text evidence="2 7">Belongs to the MlaE permease family.</text>
</comment>
<evidence type="ECO:0000256" key="6">
    <source>
        <dbReference type="ARBA" id="ARBA00023136"/>
    </source>
</evidence>
<protein>
    <submittedName>
        <fullName evidence="8">Phospholipid/cholesterol/gamma-HCH transport system permease protein</fullName>
    </submittedName>
</protein>
<organism evidence="8 9">
    <name type="scientific">Venenivibrio stagnispumantis</name>
    <dbReference type="NCBI Taxonomy" id="407998"/>
    <lineage>
        <taxon>Bacteria</taxon>
        <taxon>Pseudomonadati</taxon>
        <taxon>Aquificota</taxon>
        <taxon>Aquificia</taxon>
        <taxon>Aquificales</taxon>
        <taxon>Hydrogenothermaceae</taxon>
        <taxon>Venenivibrio</taxon>
    </lineage>
</organism>
<dbReference type="PANTHER" id="PTHR30188">
    <property type="entry name" value="ABC TRANSPORTER PERMEASE PROTEIN-RELATED"/>
    <property type="match status" value="1"/>
</dbReference>
<evidence type="ECO:0000313" key="8">
    <source>
        <dbReference type="EMBL" id="SMP16802.1"/>
    </source>
</evidence>
<keyword evidence="5 7" id="KW-1133">Transmembrane helix</keyword>
<evidence type="ECO:0000256" key="1">
    <source>
        <dbReference type="ARBA" id="ARBA00004141"/>
    </source>
</evidence>
<gene>
    <name evidence="8" type="ORF">SAMN06264868_11537</name>
</gene>
<dbReference type="GO" id="GO:0043190">
    <property type="term" value="C:ATP-binding cassette (ABC) transporter complex"/>
    <property type="evidence" value="ECO:0007669"/>
    <property type="project" value="InterPro"/>
</dbReference>
<dbReference type="Proteomes" id="UP001157947">
    <property type="component" value="Unassembled WGS sequence"/>
</dbReference>
<dbReference type="AlphaFoldDB" id="A0AA45WN65"/>
<sequence>MILNGFINFIYHVGNITLFFFNTLLSILKKPPKLKYIFKNMEDIGVNAALLIILTGFFTGGVLVVETYPTFHKFNAEFLIGALVSLSLTRELSPVLVALLVTARSGSAIAANIGTMRITEQIDALEVMAVNPLGYLVAPRIIAALIMVPALTVLSIIAGIIGGYVVGVYLYHINPYLFWQKMVTLTELKDIYGGLFKASVFGVILVLIASYFGYHAKGGAEGVGRATTTAVVVASVTILILDYFLTALIY</sequence>
<evidence type="ECO:0000256" key="4">
    <source>
        <dbReference type="ARBA" id="ARBA00022692"/>
    </source>
</evidence>
<feature type="transmembrane region" description="Helical" evidence="7">
    <location>
        <begin position="48"/>
        <end position="66"/>
    </location>
</feature>
<name>A0AA45WN65_9AQUI</name>
<comment type="subcellular location">
    <subcellularLocation>
        <location evidence="1">Membrane</location>
        <topology evidence="1">Multi-pass membrane protein</topology>
    </subcellularLocation>
</comment>
<dbReference type="NCBIfam" id="TIGR00056">
    <property type="entry name" value="MlaE family lipid ABC transporter permease subunit"/>
    <property type="match status" value="1"/>
</dbReference>
<keyword evidence="6 7" id="KW-0472">Membrane</keyword>
<keyword evidence="4 7" id="KW-0812">Transmembrane</keyword>
<evidence type="ECO:0000256" key="5">
    <source>
        <dbReference type="ARBA" id="ARBA00022989"/>
    </source>
</evidence>
<keyword evidence="9" id="KW-1185">Reference proteome</keyword>
<proteinExistence type="inferred from homology"/>
<dbReference type="InterPro" id="IPR030802">
    <property type="entry name" value="Permease_MalE"/>
</dbReference>
<accession>A0AA45WN65</accession>
<evidence type="ECO:0000256" key="2">
    <source>
        <dbReference type="ARBA" id="ARBA00007556"/>
    </source>
</evidence>